<name>A0A8K0H2D9_9ROSA</name>
<dbReference type="NCBIfam" id="TIGR00675">
    <property type="entry name" value="dcm"/>
    <property type="match status" value="1"/>
</dbReference>
<dbReference type="OrthoDB" id="5376140at2759"/>
<dbReference type="AlphaFoldDB" id="A0A8K0H2D9"/>
<comment type="caution">
    <text evidence="14">The sequence shown here is derived from an EMBL/GenBank/DDBJ whole genome shotgun (WGS) entry which is preliminary data.</text>
</comment>
<evidence type="ECO:0000313" key="15">
    <source>
        <dbReference type="Proteomes" id="UP000796880"/>
    </source>
</evidence>
<feature type="compositionally biased region" description="Low complexity" evidence="11">
    <location>
        <begin position="22"/>
        <end position="33"/>
    </location>
</feature>
<dbReference type="InterPro" id="IPR023780">
    <property type="entry name" value="Chromo_domain"/>
</dbReference>
<protein>
    <recommendedName>
        <fullName evidence="10">Cytosine-specific methyltransferase</fullName>
        <ecNumber evidence="10">2.1.1.37</ecNumber>
    </recommendedName>
</protein>
<feature type="compositionally biased region" description="Basic residues" evidence="11">
    <location>
        <begin position="123"/>
        <end position="135"/>
    </location>
</feature>
<dbReference type="SUPFAM" id="SSF54160">
    <property type="entry name" value="Chromo domain-like"/>
    <property type="match status" value="1"/>
</dbReference>
<dbReference type="Gene3D" id="2.30.30.490">
    <property type="match status" value="1"/>
</dbReference>
<feature type="active site" evidence="8">
    <location>
        <position position="521"/>
    </location>
</feature>
<dbReference type="InterPro" id="IPR016197">
    <property type="entry name" value="Chromo-like_dom_sf"/>
</dbReference>
<dbReference type="Pfam" id="PF01426">
    <property type="entry name" value="BAH"/>
    <property type="match status" value="1"/>
</dbReference>
<dbReference type="PANTHER" id="PTHR10629:SF50">
    <property type="entry name" value="DNA (CYTOSINE-5)-METHYLTRANSFERASE CMT3"/>
    <property type="match status" value="1"/>
</dbReference>
<dbReference type="FunFam" id="2.30.30.490:FF:000011">
    <property type="entry name" value="DNA (cytosine-5)-methyltransferase 1"/>
    <property type="match status" value="1"/>
</dbReference>
<feature type="domain" description="BAH" evidence="13">
    <location>
        <begin position="167"/>
        <end position="286"/>
    </location>
</feature>
<dbReference type="GO" id="GO:0032259">
    <property type="term" value="P:methylation"/>
    <property type="evidence" value="ECO:0007669"/>
    <property type="project" value="UniProtKB-KW"/>
</dbReference>
<gene>
    <name evidence="14" type="ORF">FNV43_RR14124</name>
</gene>
<dbReference type="SMART" id="SM00439">
    <property type="entry name" value="BAH"/>
    <property type="match status" value="1"/>
</dbReference>
<reference evidence="14" key="1">
    <citation type="submission" date="2020-03" db="EMBL/GenBank/DDBJ databases">
        <title>A high-quality chromosome-level genome assembly of a woody plant with both climbing and erect habits, Rhamnella rubrinervis.</title>
        <authorList>
            <person name="Lu Z."/>
            <person name="Yang Y."/>
            <person name="Zhu X."/>
            <person name="Sun Y."/>
        </authorList>
    </citation>
    <scope>NUCLEOTIDE SEQUENCE</scope>
    <source>
        <strain evidence="14">BYM</strain>
        <tissue evidence="14">Leaf</tissue>
    </source>
</reference>
<dbReference type="GO" id="GO:0005634">
    <property type="term" value="C:nucleus"/>
    <property type="evidence" value="ECO:0007669"/>
    <property type="project" value="UniProtKB-SubCell"/>
</dbReference>
<dbReference type="PROSITE" id="PS50013">
    <property type="entry name" value="CHROMO_2"/>
    <property type="match status" value="1"/>
</dbReference>
<dbReference type="SMART" id="SM00298">
    <property type="entry name" value="CHROMO"/>
    <property type="match status" value="1"/>
</dbReference>
<dbReference type="EMBL" id="VOIH02000006">
    <property type="protein sequence ID" value="KAF3444432.1"/>
    <property type="molecule type" value="Genomic_DNA"/>
</dbReference>
<feature type="region of interest" description="Disordered" evidence="11">
    <location>
        <begin position="1"/>
        <end position="135"/>
    </location>
</feature>
<evidence type="ECO:0000256" key="11">
    <source>
        <dbReference type="SAM" id="MobiDB-lite"/>
    </source>
</evidence>
<dbReference type="InterPro" id="IPR001025">
    <property type="entry name" value="BAH_dom"/>
</dbReference>
<dbReference type="PROSITE" id="PS51038">
    <property type="entry name" value="BAH"/>
    <property type="match status" value="1"/>
</dbReference>
<dbReference type="Pfam" id="PF00145">
    <property type="entry name" value="DNA_methylase"/>
    <property type="match status" value="1"/>
</dbReference>
<keyword evidence="5" id="KW-0238">DNA-binding</keyword>
<evidence type="ECO:0000259" key="13">
    <source>
        <dbReference type="PROSITE" id="PS51038"/>
    </source>
</evidence>
<proteinExistence type="inferred from homology"/>
<dbReference type="FunFam" id="3.90.120.10:FF:000003">
    <property type="entry name" value="DNA (cytosine-5)-methyltransferase 1"/>
    <property type="match status" value="1"/>
</dbReference>
<comment type="subcellular location">
    <subcellularLocation>
        <location evidence="1">Nucleus</location>
    </subcellularLocation>
</comment>
<dbReference type="PRINTS" id="PR00105">
    <property type="entry name" value="C5METTRFRASE"/>
</dbReference>
<dbReference type="Gene3D" id="3.40.50.150">
    <property type="entry name" value="Vaccinia Virus protein VP39"/>
    <property type="match status" value="1"/>
</dbReference>
<dbReference type="GO" id="GO:0003682">
    <property type="term" value="F:chromatin binding"/>
    <property type="evidence" value="ECO:0007669"/>
    <property type="project" value="InterPro"/>
</dbReference>
<dbReference type="SUPFAM" id="SSF53335">
    <property type="entry name" value="S-adenosyl-L-methionine-dependent methyltransferases"/>
    <property type="match status" value="1"/>
</dbReference>
<feature type="domain" description="Chromo" evidence="12">
    <location>
        <begin position="443"/>
        <end position="496"/>
    </location>
</feature>
<keyword evidence="15" id="KW-1185">Reference proteome</keyword>
<dbReference type="PROSITE" id="PS00094">
    <property type="entry name" value="C5_MTASE_1"/>
    <property type="match status" value="1"/>
</dbReference>
<dbReference type="InterPro" id="IPR043151">
    <property type="entry name" value="BAH_sf"/>
</dbReference>
<evidence type="ECO:0000256" key="2">
    <source>
        <dbReference type="ARBA" id="ARBA00022603"/>
    </source>
</evidence>
<dbReference type="Pfam" id="PF00385">
    <property type="entry name" value="Chromo"/>
    <property type="match status" value="1"/>
</dbReference>
<dbReference type="InterPro" id="IPR000953">
    <property type="entry name" value="Chromo/chromo_shadow_dom"/>
</dbReference>
<dbReference type="Proteomes" id="UP000796880">
    <property type="component" value="Unassembled WGS sequence"/>
</dbReference>
<keyword evidence="3 8" id="KW-0808">Transferase</keyword>
<dbReference type="CDD" id="cd18635">
    <property type="entry name" value="CD_CMT3_like"/>
    <property type="match status" value="1"/>
</dbReference>
<evidence type="ECO:0000256" key="1">
    <source>
        <dbReference type="ARBA" id="ARBA00004123"/>
    </source>
</evidence>
<dbReference type="Gene3D" id="3.90.120.10">
    <property type="entry name" value="DNA Methylase, subunit A, domain 2"/>
    <property type="match status" value="1"/>
</dbReference>
<dbReference type="PROSITE" id="PS51679">
    <property type="entry name" value="SAM_MT_C5"/>
    <property type="match status" value="1"/>
</dbReference>
<accession>A0A8K0H2D9</accession>
<dbReference type="InterPro" id="IPR029063">
    <property type="entry name" value="SAM-dependent_MTases_sf"/>
</dbReference>
<evidence type="ECO:0000256" key="9">
    <source>
        <dbReference type="RuleBase" id="RU000416"/>
    </source>
</evidence>
<sequence>MPSKRKKKPLLTMPSKRKKKATASSSSSKSASPKKLKLTEELSTEEAQKSSRRADTLNEPRATGSGQRSEEDRGAKKSRDSKLKRTEGETQKSSRRASGNGSDDEADAKFIGKPVPPEEARQRWPKRYEKKKGKKVVQSERSTAECASDEVIQARCHYTIALVDGRVLYNLYDDAHVHAGNEEEANYICKIVEMFESVDGTPYFTAQWYYRGRDTVIEKAFDINPKRVFYSEVQDDNPLDCLIEKLNIERVPLNVDLEAKRQSIPVCDYYCDALYLLPYSTFMNLPEEKKLAGSETSSTISSEIDINEVSEVNSKLVEDCKVEECNEATLLDIYSGCGAMSTGLCVGAQLSGLNLVTKWAVDLNEHACDSLKLNHPETEVRNEAADDYLSLLKEWQKLCVYFDLIRHEGVQPELDIYFDEDEEEEDDDESSNEEDDSGDSEIFEVEKILAICYGDPKKTGKRGLYFKVHWKGYTADDDTWEPIQGLGNCKERIKRFVTDKFKLKSLPLPGDVDVICGGPPCQGISGFNRFRDKDNPLNDEKNKQLLVFMDFVQFLKPKYVLMENVVDLVKFSDGYLGRYALGRLVEMNYQVRMGLMAAGAYGLPQFRMRVFLWGAQPAEILPSLPLPTHDVVVRGVIPNLFEVDNFENRDEMPYNKQPITEFQQLIRLSKDELLSSPNPSKQLVLYDHQPLILNSDDYQRVCRIPKRKGANFRDLPGVRVRPDNIVEWDPNVERVYLDSGKPLVPDYAMSFVKGSSSKPFRRLWWDETVPTVVTRAEPHNQAILHPEQDRVLTIRENARLQGFPDYYKLSGPVKERYIQVGNAVAVPVSRALGYTLGLAYQGRTNNEALFKLPPKFPDFLGRLSSTSSETDS</sequence>
<evidence type="ECO:0000256" key="3">
    <source>
        <dbReference type="ARBA" id="ARBA00022679"/>
    </source>
</evidence>
<dbReference type="GO" id="GO:0003886">
    <property type="term" value="F:DNA (cytosine-5-)-methyltransferase activity"/>
    <property type="evidence" value="ECO:0007669"/>
    <property type="project" value="UniProtKB-EC"/>
</dbReference>
<dbReference type="InterPro" id="IPR018117">
    <property type="entry name" value="C5_DNA_meth_AS"/>
</dbReference>
<feature type="compositionally biased region" description="Basic and acidic residues" evidence="11">
    <location>
        <begin position="46"/>
        <end position="58"/>
    </location>
</feature>
<evidence type="ECO:0000256" key="7">
    <source>
        <dbReference type="ARBA" id="ARBA00047422"/>
    </source>
</evidence>
<evidence type="ECO:0000256" key="8">
    <source>
        <dbReference type="PROSITE-ProRule" id="PRU01016"/>
    </source>
</evidence>
<evidence type="ECO:0000256" key="10">
    <source>
        <dbReference type="RuleBase" id="RU000417"/>
    </source>
</evidence>
<evidence type="ECO:0000256" key="4">
    <source>
        <dbReference type="ARBA" id="ARBA00022691"/>
    </source>
</evidence>
<keyword evidence="2 8" id="KW-0489">Methyltransferase</keyword>
<evidence type="ECO:0000256" key="5">
    <source>
        <dbReference type="ARBA" id="ARBA00023125"/>
    </source>
</evidence>
<evidence type="ECO:0000313" key="14">
    <source>
        <dbReference type="EMBL" id="KAF3444432.1"/>
    </source>
</evidence>
<dbReference type="EC" id="2.1.1.37" evidence="10"/>
<organism evidence="14 15">
    <name type="scientific">Rhamnella rubrinervis</name>
    <dbReference type="NCBI Taxonomy" id="2594499"/>
    <lineage>
        <taxon>Eukaryota</taxon>
        <taxon>Viridiplantae</taxon>
        <taxon>Streptophyta</taxon>
        <taxon>Embryophyta</taxon>
        <taxon>Tracheophyta</taxon>
        <taxon>Spermatophyta</taxon>
        <taxon>Magnoliopsida</taxon>
        <taxon>eudicotyledons</taxon>
        <taxon>Gunneridae</taxon>
        <taxon>Pentapetalae</taxon>
        <taxon>rosids</taxon>
        <taxon>fabids</taxon>
        <taxon>Rosales</taxon>
        <taxon>Rhamnaceae</taxon>
        <taxon>rhamnoid group</taxon>
        <taxon>Rhamneae</taxon>
        <taxon>Rhamnella</taxon>
    </lineage>
</organism>
<dbReference type="GO" id="GO:0003677">
    <property type="term" value="F:DNA binding"/>
    <property type="evidence" value="ECO:0007669"/>
    <property type="project" value="UniProtKB-KW"/>
</dbReference>
<feature type="compositionally biased region" description="Basic residues" evidence="11">
    <location>
        <begin position="1"/>
        <end position="21"/>
    </location>
</feature>
<dbReference type="InterPro" id="IPR050390">
    <property type="entry name" value="C5-Methyltransferase"/>
</dbReference>
<evidence type="ECO:0000259" key="12">
    <source>
        <dbReference type="PROSITE" id="PS50013"/>
    </source>
</evidence>
<keyword evidence="4 8" id="KW-0949">S-adenosyl-L-methionine</keyword>
<comment type="similarity">
    <text evidence="8 9">Belongs to the class I-like SAM-binding methyltransferase superfamily. C5-methyltransferase family.</text>
</comment>
<evidence type="ECO:0000256" key="6">
    <source>
        <dbReference type="ARBA" id="ARBA00023242"/>
    </source>
</evidence>
<dbReference type="GO" id="GO:0044027">
    <property type="term" value="P:negative regulation of gene expression via chromosomal CpG island methylation"/>
    <property type="evidence" value="ECO:0007669"/>
    <property type="project" value="TreeGrafter"/>
</dbReference>
<feature type="compositionally biased region" description="Basic and acidic residues" evidence="11">
    <location>
        <begin position="68"/>
        <end position="92"/>
    </location>
</feature>
<dbReference type="InterPro" id="IPR001525">
    <property type="entry name" value="C5_MeTfrase"/>
</dbReference>
<comment type="catalytic activity">
    <reaction evidence="7 10">
        <text>a 2'-deoxycytidine in DNA + S-adenosyl-L-methionine = a 5-methyl-2'-deoxycytidine in DNA + S-adenosyl-L-homocysteine + H(+)</text>
        <dbReference type="Rhea" id="RHEA:13681"/>
        <dbReference type="Rhea" id="RHEA-COMP:11369"/>
        <dbReference type="Rhea" id="RHEA-COMP:11370"/>
        <dbReference type="ChEBI" id="CHEBI:15378"/>
        <dbReference type="ChEBI" id="CHEBI:57856"/>
        <dbReference type="ChEBI" id="CHEBI:59789"/>
        <dbReference type="ChEBI" id="CHEBI:85452"/>
        <dbReference type="ChEBI" id="CHEBI:85454"/>
        <dbReference type="EC" id="2.1.1.37"/>
    </reaction>
</comment>
<dbReference type="PANTHER" id="PTHR10629">
    <property type="entry name" value="CYTOSINE-SPECIFIC METHYLTRANSFERASE"/>
    <property type="match status" value="1"/>
</dbReference>
<keyword evidence="6" id="KW-0539">Nucleus</keyword>